<dbReference type="PROSITE" id="PS50931">
    <property type="entry name" value="HTH_LYSR"/>
    <property type="match status" value="1"/>
</dbReference>
<dbReference type="CDD" id="cd05466">
    <property type="entry name" value="PBP2_LTTR_substrate"/>
    <property type="match status" value="1"/>
</dbReference>
<dbReference type="AlphaFoldDB" id="A0A174S557"/>
<dbReference type="Gene3D" id="1.10.10.10">
    <property type="entry name" value="Winged helix-like DNA-binding domain superfamily/Winged helix DNA-binding domain"/>
    <property type="match status" value="1"/>
</dbReference>
<evidence type="ECO:0000259" key="5">
    <source>
        <dbReference type="PROSITE" id="PS50931"/>
    </source>
</evidence>
<keyword evidence="4" id="KW-0804">Transcription</keyword>
<evidence type="ECO:0000256" key="2">
    <source>
        <dbReference type="ARBA" id="ARBA00023015"/>
    </source>
</evidence>
<keyword evidence="2" id="KW-0805">Transcription regulation</keyword>
<gene>
    <name evidence="6" type="primary">cmpR_2</name>
    <name evidence="6" type="ORF">ERS852526_02239</name>
</gene>
<dbReference type="GO" id="GO:0000976">
    <property type="term" value="F:transcription cis-regulatory region binding"/>
    <property type="evidence" value="ECO:0007669"/>
    <property type="project" value="TreeGrafter"/>
</dbReference>
<protein>
    <submittedName>
        <fullName evidence="6">HTH-type transcriptional activator CmpR</fullName>
    </submittedName>
</protein>
<dbReference type="InterPro" id="IPR005119">
    <property type="entry name" value="LysR_subst-bd"/>
</dbReference>
<accession>A0A174S557</accession>
<organism evidence="6 7">
    <name type="scientific">Dorea longicatena</name>
    <dbReference type="NCBI Taxonomy" id="88431"/>
    <lineage>
        <taxon>Bacteria</taxon>
        <taxon>Bacillati</taxon>
        <taxon>Bacillota</taxon>
        <taxon>Clostridia</taxon>
        <taxon>Lachnospirales</taxon>
        <taxon>Lachnospiraceae</taxon>
        <taxon>Dorea</taxon>
    </lineage>
</organism>
<dbReference type="SUPFAM" id="SSF46785">
    <property type="entry name" value="Winged helix' DNA-binding domain"/>
    <property type="match status" value="1"/>
</dbReference>
<evidence type="ECO:0000313" key="7">
    <source>
        <dbReference type="Proteomes" id="UP000095485"/>
    </source>
</evidence>
<sequence length="290" mass="33215">MDFREINTFIHVANQESFSKAADVLGYTQAAVSIQIKQLESELGTRLFDRIGKHISLTHQGNVFYQYALRITSEIEEAKDVLSGSQDLNGTLRIGTIESICSSILPDILSRYHALHPAVEISIITDSPEALLDMMNKSCVDLVYFMDKRMYDPKWVKILEEPENIIFVASPDHPCTKKSPLTLNKIISEPFILTEKDASYRFILDQYLAAYGQEIHPRVESSSTDFIIQLLLKNEFLSFVPQFTVQNQIAQGILTPIPVSDFDLHIWRQIVYHKDKLLTREMKAFFQLVQ</sequence>
<dbReference type="RefSeq" id="WP_055283850.1">
    <property type="nucleotide sequence ID" value="NZ_CZAY01000017.1"/>
</dbReference>
<feature type="domain" description="HTH lysR-type" evidence="5">
    <location>
        <begin position="1"/>
        <end position="58"/>
    </location>
</feature>
<dbReference type="Pfam" id="PF03466">
    <property type="entry name" value="LysR_substrate"/>
    <property type="match status" value="1"/>
</dbReference>
<evidence type="ECO:0000313" key="6">
    <source>
        <dbReference type="EMBL" id="CUP89539.1"/>
    </source>
</evidence>
<dbReference type="EMBL" id="CZAY01000017">
    <property type="protein sequence ID" value="CUP89539.1"/>
    <property type="molecule type" value="Genomic_DNA"/>
</dbReference>
<dbReference type="InterPro" id="IPR000847">
    <property type="entry name" value="LysR_HTH_N"/>
</dbReference>
<dbReference type="FunFam" id="1.10.10.10:FF:000001">
    <property type="entry name" value="LysR family transcriptional regulator"/>
    <property type="match status" value="1"/>
</dbReference>
<comment type="similarity">
    <text evidence="1">Belongs to the LysR transcriptional regulatory family.</text>
</comment>
<keyword evidence="3" id="KW-0238">DNA-binding</keyword>
<dbReference type="Pfam" id="PF00126">
    <property type="entry name" value="HTH_1"/>
    <property type="match status" value="1"/>
</dbReference>
<dbReference type="Gene3D" id="3.40.190.290">
    <property type="match status" value="1"/>
</dbReference>
<dbReference type="InterPro" id="IPR036390">
    <property type="entry name" value="WH_DNA-bd_sf"/>
</dbReference>
<evidence type="ECO:0000256" key="3">
    <source>
        <dbReference type="ARBA" id="ARBA00023125"/>
    </source>
</evidence>
<evidence type="ECO:0000256" key="1">
    <source>
        <dbReference type="ARBA" id="ARBA00009437"/>
    </source>
</evidence>
<dbReference type="GeneID" id="96229521"/>
<name>A0A174S557_9FIRM</name>
<reference evidence="6 7" key="1">
    <citation type="submission" date="2015-09" db="EMBL/GenBank/DDBJ databases">
        <authorList>
            <consortium name="Pathogen Informatics"/>
        </authorList>
    </citation>
    <scope>NUCLEOTIDE SEQUENCE [LARGE SCALE GENOMIC DNA]</scope>
    <source>
        <strain evidence="6 7">2789STDY5834914</strain>
    </source>
</reference>
<dbReference type="GO" id="GO:0003700">
    <property type="term" value="F:DNA-binding transcription factor activity"/>
    <property type="evidence" value="ECO:0007669"/>
    <property type="project" value="InterPro"/>
</dbReference>
<dbReference type="PANTHER" id="PTHR30126">
    <property type="entry name" value="HTH-TYPE TRANSCRIPTIONAL REGULATOR"/>
    <property type="match status" value="1"/>
</dbReference>
<proteinExistence type="inferred from homology"/>
<evidence type="ECO:0000256" key="4">
    <source>
        <dbReference type="ARBA" id="ARBA00023163"/>
    </source>
</evidence>
<dbReference type="InterPro" id="IPR036388">
    <property type="entry name" value="WH-like_DNA-bd_sf"/>
</dbReference>
<dbReference type="OrthoDB" id="119203at2"/>
<dbReference type="SUPFAM" id="SSF53850">
    <property type="entry name" value="Periplasmic binding protein-like II"/>
    <property type="match status" value="1"/>
</dbReference>
<dbReference type="PANTHER" id="PTHR30126:SF40">
    <property type="entry name" value="HTH-TYPE TRANSCRIPTIONAL REGULATOR GLTR"/>
    <property type="match status" value="1"/>
</dbReference>
<dbReference type="PRINTS" id="PR00039">
    <property type="entry name" value="HTHLYSR"/>
</dbReference>
<dbReference type="Proteomes" id="UP000095485">
    <property type="component" value="Unassembled WGS sequence"/>
</dbReference>